<dbReference type="Gene3D" id="3.60.40.10">
    <property type="entry name" value="PPM-type phosphatase domain"/>
    <property type="match status" value="2"/>
</dbReference>
<dbReference type="GO" id="GO:0004722">
    <property type="term" value="F:protein serine/threonine phosphatase activity"/>
    <property type="evidence" value="ECO:0007669"/>
    <property type="project" value="UniProtKB-EC"/>
</dbReference>
<dbReference type="AlphaFoldDB" id="A0A5J5BRK8"/>
<comment type="similarity">
    <text evidence="1">Belongs to the PP2C family.</text>
</comment>
<dbReference type="OrthoDB" id="60843at2759"/>
<feature type="compositionally biased region" description="Low complexity" evidence="2">
    <location>
        <begin position="143"/>
        <end position="155"/>
    </location>
</feature>
<keyword evidence="1" id="KW-0378">Hydrolase</keyword>
<proteinExistence type="inferred from homology"/>
<keyword evidence="1" id="KW-0479">Metal-binding</keyword>
<dbReference type="SUPFAM" id="SSF81606">
    <property type="entry name" value="PP2C-like"/>
    <property type="match status" value="1"/>
</dbReference>
<evidence type="ECO:0000313" key="5">
    <source>
        <dbReference type="Proteomes" id="UP000325577"/>
    </source>
</evidence>
<comment type="catalytic activity">
    <reaction evidence="1">
        <text>O-phospho-L-seryl-[protein] + H2O = L-seryl-[protein] + phosphate</text>
        <dbReference type="Rhea" id="RHEA:20629"/>
        <dbReference type="Rhea" id="RHEA-COMP:9863"/>
        <dbReference type="Rhea" id="RHEA-COMP:11604"/>
        <dbReference type="ChEBI" id="CHEBI:15377"/>
        <dbReference type="ChEBI" id="CHEBI:29999"/>
        <dbReference type="ChEBI" id="CHEBI:43474"/>
        <dbReference type="ChEBI" id="CHEBI:83421"/>
        <dbReference type="EC" id="3.1.3.16"/>
    </reaction>
</comment>
<comment type="catalytic activity">
    <reaction evidence="1">
        <text>O-phospho-L-threonyl-[protein] + H2O = L-threonyl-[protein] + phosphate</text>
        <dbReference type="Rhea" id="RHEA:47004"/>
        <dbReference type="Rhea" id="RHEA-COMP:11060"/>
        <dbReference type="Rhea" id="RHEA-COMP:11605"/>
        <dbReference type="ChEBI" id="CHEBI:15377"/>
        <dbReference type="ChEBI" id="CHEBI:30013"/>
        <dbReference type="ChEBI" id="CHEBI:43474"/>
        <dbReference type="ChEBI" id="CHEBI:61977"/>
        <dbReference type="EC" id="3.1.3.16"/>
    </reaction>
</comment>
<feature type="compositionally biased region" description="Basic and acidic residues" evidence="2">
    <location>
        <begin position="156"/>
        <end position="165"/>
    </location>
</feature>
<dbReference type="GO" id="GO:0009507">
    <property type="term" value="C:chloroplast"/>
    <property type="evidence" value="ECO:0007669"/>
    <property type="project" value="TreeGrafter"/>
</dbReference>
<dbReference type="Proteomes" id="UP000325577">
    <property type="component" value="Linkage Group LG10"/>
</dbReference>
<dbReference type="InterPro" id="IPR036457">
    <property type="entry name" value="PPM-type-like_dom_sf"/>
</dbReference>
<evidence type="ECO:0000256" key="2">
    <source>
        <dbReference type="SAM" id="MobiDB-lite"/>
    </source>
</evidence>
<dbReference type="SMART" id="SM00331">
    <property type="entry name" value="PP2C_SIG"/>
    <property type="match status" value="1"/>
</dbReference>
<accession>A0A5J5BRK8</accession>
<keyword evidence="5" id="KW-1185">Reference proteome</keyword>
<keyword evidence="1" id="KW-0464">Manganese</keyword>
<comment type="cofactor">
    <cofactor evidence="1">
        <name>Mn(2+)</name>
        <dbReference type="ChEBI" id="CHEBI:29035"/>
    </cofactor>
</comment>
<evidence type="ECO:0000259" key="3">
    <source>
        <dbReference type="PROSITE" id="PS51746"/>
    </source>
</evidence>
<feature type="region of interest" description="Disordered" evidence="2">
    <location>
        <begin position="143"/>
        <end position="180"/>
    </location>
</feature>
<reference evidence="4 5" key="1">
    <citation type="submission" date="2019-09" db="EMBL/GenBank/DDBJ databases">
        <title>A chromosome-level genome assembly of the Chinese tupelo Nyssa sinensis.</title>
        <authorList>
            <person name="Yang X."/>
            <person name="Kang M."/>
            <person name="Yang Y."/>
            <person name="Xiong H."/>
            <person name="Wang M."/>
            <person name="Zhang Z."/>
            <person name="Wang Z."/>
            <person name="Wu H."/>
            <person name="Ma T."/>
            <person name="Liu J."/>
            <person name="Xi Z."/>
        </authorList>
    </citation>
    <scope>NUCLEOTIDE SEQUENCE [LARGE SCALE GENOMIC DNA]</scope>
    <source>
        <strain evidence="4">J267</strain>
        <tissue evidence="4">Leaf</tissue>
    </source>
</reference>
<dbReference type="PANTHER" id="PTHR12320:SF1">
    <property type="entry name" value="PROTEIN PHOSPHATASE PTC7 HOMOLOG"/>
    <property type="match status" value="1"/>
</dbReference>
<dbReference type="InterPro" id="IPR039123">
    <property type="entry name" value="PPTC7"/>
</dbReference>
<dbReference type="GO" id="GO:0046872">
    <property type="term" value="F:metal ion binding"/>
    <property type="evidence" value="ECO:0007669"/>
    <property type="project" value="UniProtKB-UniRule"/>
</dbReference>
<dbReference type="EC" id="3.1.3.16" evidence="1"/>
<organism evidence="4 5">
    <name type="scientific">Nyssa sinensis</name>
    <dbReference type="NCBI Taxonomy" id="561372"/>
    <lineage>
        <taxon>Eukaryota</taxon>
        <taxon>Viridiplantae</taxon>
        <taxon>Streptophyta</taxon>
        <taxon>Embryophyta</taxon>
        <taxon>Tracheophyta</taxon>
        <taxon>Spermatophyta</taxon>
        <taxon>Magnoliopsida</taxon>
        <taxon>eudicotyledons</taxon>
        <taxon>Gunneridae</taxon>
        <taxon>Pentapetalae</taxon>
        <taxon>asterids</taxon>
        <taxon>Cornales</taxon>
        <taxon>Nyssaceae</taxon>
        <taxon>Nyssa</taxon>
    </lineage>
</organism>
<keyword evidence="1" id="KW-0460">Magnesium</keyword>
<protein>
    <recommendedName>
        <fullName evidence="1">Protein phosphatase</fullName>
        <ecNumber evidence="1">3.1.3.16</ecNumber>
    </recommendedName>
</protein>
<name>A0A5J5BRK8_9ASTE</name>
<dbReference type="PANTHER" id="PTHR12320">
    <property type="entry name" value="PROTEIN PHOSPHATASE 2C"/>
    <property type="match status" value="1"/>
</dbReference>
<comment type="cofactor">
    <cofactor evidence="1">
        <name>Mg(2+)</name>
        <dbReference type="ChEBI" id="CHEBI:18420"/>
    </cofactor>
</comment>
<evidence type="ECO:0000313" key="4">
    <source>
        <dbReference type="EMBL" id="KAA8545589.1"/>
    </source>
</evidence>
<sequence>MLSKPVSLITSSSDSEIVSTTECSDGSVLFRFGDASEVARHVELEERNIVDGGLVSEDREEFRVVKVLDGKHEREVTSGDLTELADIVNKVGVCGKDSGVVERASNVVGNVSASMFESNETLLKDVQDIELPVSELVHCSSDIRASDSSSSGSVVDLEKSAHTEDETSSSISVPELDNSFDGESNSAFEKVIEERSVDETVPYSSSCEPDSVLEVPNSYALPESRNEQIHVEVLQLSVNAKDDDVEAAMEYVADKDSDEGDVIEAMPMSSPLEAEPNLDEETSRETLEESVEADRIESSLTLIDSAPNSILGEIVDGAAQSNDLVEVSDHRDINLKFVEASVDRDEISTTGFFLSSGAALLPHPSKALTGGEDAYFVACKNWLGVADGASQWSLKGINPGVYARELMENCEKIVLDCKHFSMLNPVDVLNRGAEEAQSPGLSTVLIAYFDGQALHVANIGDSGFIIIRNGAVYKRSSPMLHEFNFPLQIERGDDPSKLVEGYRIDLDEGDVIITATDGLFDNLYEQEIAAVVSKSLQGNSKLEELAEVLAMSAQEVGRSASARSPVADAAQAAGCFGYTGGKLDDVTVIVRLSRISDVHAVSSYTKASRI</sequence>
<dbReference type="SMART" id="SM00332">
    <property type="entry name" value="PP2Cc"/>
    <property type="match status" value="1"/>
</dbReference>
<dbReference type="InterPro" id="IPR001932">
    <property type="entry name" value="PPM-type_phosphatase-like_dom"/>
</dbReference>
<dbReference type="EMBL" id="CM018033">
    <property type="protein sequence ID" value="KAA8545589.1"/>
    <property type="molecule type" value="Genomic_DNA"/>
</dbReference>
<gene>
    <name evidence="4" type="ORF">F0562_020373</name>
</gene>
<keyword evidence="1" id="KW-0904">Protein phosphatase</keyword>
<feature type="domain" description="PPM-type phosphatase" evidence="3">
    <location>
        <begin position="355"/>
        <end position="593"/>
    </location>
</feature>
<evidence type="ECO:0000256" key="1">
    <source>
        <dbReference type="RuleBase" id="RU366020"/>
    </source>
</evidence>
<dbReference type="PROSITE" id="PS51746">
    <property type="entry name" value="PPM_2"/>
    <property type="match status" value="1"/>
</dbReference>